<organism evidence="2">
    <name type="scientific">freshwater metagenome</name>
    <dbReference type="NCBI Taxonomy" id="449393"/>
    <lineage>
        <taxon>unclassified sequences</taxon>
        <taxon>metagenomes</taxon>
        <taxon>ecological metagenomes</taxon>
    </lineage>
</organism>
<evidence type="ECO:0000256" key="1">
    <source>
        <dbReference type="SAM" id="Phobius"/>
    </source>
</evidence>
<feature type="transmembrane region" description="Helical" evidence="1">
    <location>
        <begin position="89"/>
        <end position="111"/>
    </location>
</feature>
<keyword evidence="1" id="KW-1133">Transmembrane helix</keyword>
<dbReference type="AlphaFoldDB" id="A0A6J6AV07"/>
<dbReference type="Gene3D" id="3.30.565.10">
    <property type="entry name" value="Histidine kinase-like ATPase, C-terminal domain"/>
    <property type="match status" value="1"/>
</dbReference>
<feature type="transmembrane region" description="Helical" evidence="1">
    <location>
        <begin position="58"/>
        <end position="77"/>
    </location>
</feature>
<sequence length="590" mass="63014">MVDKSDQFENVPRPRDFVDILGTGWPFRAVTIVPFAAVTLLPTTASEVGRLSAQSLPVAFGVAAFSVSVVVSLLLLVRIVLPAKWRQSISIVVGALVVAGALRGTIVSVVIEPTGLETDSHLISRIFLGALSLPPVLSLVSLVVSRVVTAREKSISTRAEILATERTRDRILSEVSTSNERLREEVDETLRPAISVLVDDIHSGRIARSRLADKIDAFATDIVRPLSHTLATAGSTSTAKRDAAMSALAAPARPAIRDQINATYSGLGVFLGSGTVLLDLLPLANGFMAALISGLSVYGIVRLLGVIVGSRQSPFAVTGMIIASTHALAWIPPHLINQALVYPAELEFQPWLISSIAMPLLGLLYQLIILGAYSSRAELARLDGARVDMLIQLSEARRRAWLRQRHLTHTLHSTVQSRVLAEARLVRSGPGKISAVERDQAIEVVTSALEVVMTEPEDSADAVGAIRQLVDFWAGMCSVTLELDPAVGESALADDDFSRALQIVSLEMISNAIRHGHATEIALTIVRSSPETVTVTATNNGTRVADGYHAGLGLALFDELAVAWSLKNGERVAATAVLAARGMKTKPRAI</sequence>
<dbReference type="InterPro" id="IPR036890">
    <property type="entry name" value="HATPase_C_sf"/>
</dbReference>
<feature type="transmembrane region" description="Helical" evidence="1">
    <location>
        <begin position="287"/>
        <end position="308"/>
    </location>
</feature>
<evidence type="ECO:0000313" key="2">
    <source>
        <dbReference type="EMBL" id="CAB4530652.1"/>
    </source>
</evidence>
<feature type="transmembrane region" description="Helical" evidence="1">
    <location>
        <begin position="123"/>
        <end position="144"/>
    </location>
</feature>
<feature type="transmembrane region" description="Helical" evidence="1">
    <location>
        <begin position="262"/>
        <end position="281"/>
    </location>
</feature>
<accession>A0A6J6AV07</accession>
<name>A0A6J6AV07_9ZZZZ</name>
<keyword evidence="1" id="KW-0472">Membrane</keyword>
<gene>
    <name evidence="2" type="ORF">UFOPK1413_00026</name>
</gene>
<feature type="transmembrane region" description="Helical" evidence="1">
    <location>
        <begin position="351"/>
        <end position="373"/>
    </location>
</feature>
<proteinExistence type="predicted"/>
<dbReference type="EMBL" id="CAEZSG010000002">
    <property type="protein sequence ID" value="CAB4530652.1"/>
    <property type="molecule type" value="Genomic_DNA"/>
</dbReference>
<reference evidence="2" key="1">
    <citation type="submission" date="2020-05" db="EMBL/GenBank/DDBJ databases">
        <authorList>
            <person name="Chiriac C."/>
            <person name="Salcher M."/>
            <person name="Ghai R."/>
            <person name="Kavagutti S V."/>
        </authorList>
    </citation>
    <scope>NUCLEOTIDE SEQUENCE</scope>
</reference>
<dbReference type="SUPFAM" id="SSF55874">
    <property type="entry name" value="ATPase domain of HSP90 chaperone/DNA topoisomerase II/histidine kinase"/>
    <property type="match status" value="1"/>
</dbReference>
<keyword evidence="1" id="KW-0812">Transmembrane</keyword>
<protein>
    <submittedName>
        <fullName evidence="2">Unannotated protein</fullName>
    </submittedName>
</protein>
<feature type="transmembrane region" description="Helical" evidence="1">
    <location>
        <begin position="315"/>
        <end position="331"/>
    </location>
</feature>